<feature type="domain" description="NAD(P)-binding" evidence="1">
    <location>
        <begin position="7"/>
        <end position="187"/>
    </location>
</feature>
<dbReference type="AlphaFoldDB" id="A0A0R2L1N0"/>
<dbReference type="InterPro" id="IPR036291">
    <property type="entry name" value="NAD(P)-bd_dom_sf"/>
</dbReference>
<dbReference type="Pfam" id="PF13460">
    <property type="entry name" value="NAD_binding_10"/>
    <property type="match status" value="1"/>
</dbReference>
<keyword evidence="3" id="KW-1185">Reference proteome</keyword>
<proteinExistence type="predicted"/>
<dbReference type="Proteomes" id="UP000051859">
    <property type="component" value="Unassembled WGS sequence"/>
</dbReference>
<dbReference type="PATRIC" id="fig|331679.3.peg.578"/>
<dbReference type="EMBL" id="JQBX01000016">
    <property type="protein sequence ID" value="KRN93372.1"/>
    <property type="molecule type" value="Genomic_DNA"/>
</dbReference>
<dbReference type="SUPFAM" id="SSF51735">
    <property type="entry name" value="NAD(P)-binding Rossmann-fold domains"/>
    <property type="match status" value="1"/>
</dbReference>
<name>A0A0R2L1N0_9LACO</name>
<evidence type="ECO:0000313" key="2">
    <source>
        <dbReference type="EMBL" id="KRN93372.1"/>
    </source>
</evidence>
<sequence length="211" mass="23036">MKVFIVGSTGRVASNLIKNLVDRGHEVFAGARQIERVVKMDHVHPVHLDLHADVDVISEVIDSVDAVYFVAGSRGKDLLQTDAFGAVKVMQAAEKNEIKRFIMLSSMYSLEPEQWHRRGLDQLTNYNIAKFFADNYLVNQTSLDYTILQPTTLVEEKGSGKVSIGTATNSTNSIENVAAVLAAILDADNTIGKVIMMSDGNDEIGAALAEI</sequence>
<dbReference type="PANTHER" id="PTHR15020">
    <property type="entry name" value="FLAVIN REDUCTASE-RELATED"/>
    <property type="match status" value="1"/>
</dbReference>
<protein>
    <submittedName>
        <fullName evidence="2">Nucleoside-diphosphate-sugar epimerase</fullName>
    </submittedName>
</protein>
<dbReference type="Gene3D" id="3.40.50.720">
    <property type="entry name" value="NAD(P)-binding Rossmann-like Domain"/>
    <property type="match status" value="1"/>
</dbReference>
<gene>
    <name evidence="2" type="ORF">IV81_GL000571</name>
</gene>
<comment type="caution">
    <text evidence="2">The sequence shown here is derived from an EMBL/GenBank/DDBJ whole genome shotgun (WGS) entry which is preliminary data.</text>
</comment>
<evidence type="ECO:0000313" key="3">
    <source>
        <dbReference type="Proteomes" id="UP000051859"/>
    </source>
</evidence>
<evidence type="ECO:0000259" key="1">
    <source>
        <dbReference type="Pfam" id="PF13460"/>
    </source>
</evidence>
<dbReference type="STRING" id="331679.IV81_GL000571"/>
<dbReference type="RefSeq" id="WP_057803793.1">
    <property type="nucleotide sequence ID" value="NZ_JQBX01000016.1"/>
</dbReference>
<reference evidence="2 3" key="1">
    <citation type="journal article" date="2015" name="Genome Announc.">
        <title>Expanding the biotechnology potential of lactobacilli through comparative genomics of 213 strains and associated genera.</title>
        <authorList>
            <person name="Sun Z."/>
            <person name="Harris H.M."/>
            <person name="McCann A."/>
            <person name="Guo C."/>
            <person name="Argimon S."/>
            <person name="Zhang W."/>
            <person name="Yang X."/>
            <person name="Jeffery I.B."/>
            <person name="Cooney J.C."/>
            <person name="Kagawa T.F."/>
            <person name="Liu W."/>
            <person name="Song Y."/>
            <person name="Salvetti E."/>
            <person name="Wrobel A."/>
            <person name="Rasinkangas P."/>
            <person name="Parkhill J."/>
            <person name="Rea M.C."/>
            <person name="O'Sullivan O."/>
            <person name="Ritari J."/>
            <person name="Douillard F.P."/>
            <person name="Paul Ross R."/>
            <person name="Yang R."/>
            <person name="Briner A.E."/>
            <person name="Felis G.E."/>
            <person name="de Vos W.M."/>
            <person name="Barrangou R."/>
            <person name="Klaenhammer T.R."/>
            <person name="Caufield P.W."/>
            <person name="Cui Y."/>
            <person name="Zhang H."/>
            <person name="O'Toole P.W."/>
        </authorList>
    </citation>
    <scope>NUCLEOTIDE SEQUENCE [LARGE SCALE GENOMIC DNA]</scope>
    <source>
        <strain evidence="2 3">DSM 18001</strain>
    </source>
</reference>
<accession>A0A0R2L1N0</accession>
<dbReference type="PANTHER" id="PTHR15020:SF50">
    <property type="entry name" value="UPF0659 PROTEIN YMR090W"/>
    <property type="match status" value="1"/>
</dbReference>
<organism evidence="2 3">
    <name type="scientific">Pediococcus stilesii</name>
    <dbReference type="NCBI Taxonomy" id="331679"/>
    <lineage>
        <taxon>Bacteria</taxon>
        <taxon>Bacillati</taxon>
        <taxon>Bacillota</taxon>
        <taxon>Bacilli</taxon>
        <taxon>Lactobacillales</taxon>
        <taxon>Lactobacillaceae</taxon>
        <taxon>Pediococcus</taxon>
    </lineage>
</organism>
<dbReference type="InterPro" id="IPR016040">
    <property type="entry name" value="NAD(P)-bd_dom"/>
</dbReference>